<name>A0AA40KPN5_9HYME</name>
<feature type="region of interest" description="Disordered" evidence="1">
    <location>
        <begin position="1"/>
        <end position="51"/>
    </location>
</feature>
<sequence length="68" mass="7455">MEERRKLKSSANAAGKDLKGVIREANGVKDFPPPSTPMFHRGNGTPAPRPAITLVTTSRERKVARPMQ</sequence>
<dbReference type="EMBL" id="JAHYIQ010000011">
    <property type="protein sequence ID" value="KAK1128112.1"/>
    <property type="molecule type" value="Genomic_DNA"/>
</dbReference>
<evidence type="ECO:0000256" key="1">
    <source>
        <dbReference type="SAM" id="MobiDB-lite"/>
    </source>
</evidence>
<reference evidence="2" key="1">
    <citation type="submission" date="2021-10" db="EMBL/GenBank/DDBJ databases">
        <title>Melipona bicolor Genome sequencing and assembly.</title>
        <authorList>
            <person name="Araujo N.S."/>
            <person name="Arias M.C."/>
        </authorList>
    </citation>
    <scope>NUCLEOTIDE SEQUENCE</scope>
    <source>
        <strain evidence="2">USP_2M_L1-L4_2017</strain>
        <tissue evidence="2">Whole body</tissue>
    </source>
</reference>
<keyword evidence="3" id="KW-1185">Reference proteome</keyword>
<organism evidence="2 3">
    <name type="scientific">Melipona bicolor</name>
    <dbReference type="NCBI Taxonomy" id="60889"/>
    <lineage>
        <taxon>Eukaryota</taxon>
        <taxon>Metazoa</taxon>
        <taxon>Ecdysozoa</taxon>
        <taxon>Arthropoda</taxon>
        <taxon>Hexapoda</taxon>
        <taxon>Insecta</taxon>
        <taxon>Pterygota</taxon>
        <taxon>Neoptera</taxon>
        <taxon>Endopterygota</taxon>
        <taxon>Hymenoptera</taxon>
        <taxon>Apocrita</taxon>
        <taxon>Aculeata</taxon>
        <taxon>Apoidea</taxon>
        <taxon>Anthophila</taxon>
        <taxon>Apidae</taxon>
        <taxon>Melipona</taxon>
    </lineage>
</organism>
<gene>
    <name evidence="2" type="ORF">K0M31_003597</name>
</gene>
<dbReference type="Proteomes" id="UP001177670">
    <property type="component" value="Unassembled WGS sequence"/>
</dbReference>
<proteinExistence type="predicted"/>
<evidence type="ECO:0000313" key="2">
    <source>
        <dbReference type="EMBL" id="KAK1128112.1"/>
    </source>
</evidence>
<dbReference type="AlphaFoldDB" id="A0AA40KPN5"/>
<protein>
    <submittedName>
        <fullName evidence="2">Uncharacterized protein</fullName>
    </submittedName>
</protein>
<accession>A0AA40KPN5</accession>
<comment type="caution">
    <text evidence="2">The sequence shown here is derived from an EMBL/GenBank/DDBJ whole genome shotgun (WGS) entry which is preliminary data.</text>
</comment>
<evidence type="ECO:0000313" key="3">
    <source>
        <dbReference type="Proteomes" id="UP001177670"/>
    </source>
</evidence>